<evidence type="ECO:0000256" key="1">
    <source>
        <dbReference type="ARBA" id="ARBA00008061"/>
    </source>
</evidence>
<organism evidence="6">
    <name type="scientific">Alloyangia mangrovi</name>
    <dbReference type="NCBI Taxonomy" id="1779329"/>
    <lineage>
        <taxon>Bacteria</taxon>
        <taxon>Pseudomonadati</taxon>
        <taxon>Pseudomonadota</taxon>
        <taxon>Alphaproteobacteria</taxon>
        <taxon>Rhodobacterales</taxon>
        <taxon>Roseobacteraceae</taxon>
        <taxon>Alloyangia</taxon>
    </lineage>
</organism>
<dbReference type="Gene3D" id="3.90.400.10">
    <property type="entry name" value="Oligo-1,6-glucosidase, Domain 2"/>
    <property type="match status" value="1"/>
</dbReference>
<dbReference type="CDD" id="cd11330">
    <property type="entry name" value="AmyAc_OligoGlu"/>
    <property type="match status" value="1"/>
</dbReference>
<comment type="caution">
    <text evidence="6">The sequence shown here is derived from an EMBL/GenBank/DDBJ whole genome shotgun (WGS) entry which is preliminary data.</text>
</comment>
<dbReference type="EMBL" id="NTHN02000003">
    <property type="protein sequence ID" value="MCT4369333.1"/>
    <property type="molecule type" value="Genomic_DNA"/>
</dbReference>
<gene>
    <name evidence="5" type="ORF">CLG85_002815</name>
    <name evidence="6" type="ORF">CLG85_06830</name>
</gene>
<keyword evidence="3" id="KW-0326">Glycosidase</keyword>
<protein>
    <submittedName>
        <fullName evidence="6">Alpha-glucosidase</fullName>
    </submittedName>
    <submittedName>
        <fullName evidence="5">DUF3459 domain-containing protein</fullName>
    </submittedName>
</protein>
<evidence type="ECO:0000259" key="4">
    <source>
        <dbReference type="SMART" id="SM00642"/>
    </source>
</evidence>
<dbReference type="InterPro" id="IPR017853">
    <property type="entry name" value="GH"/>
</dbReference>
<dbReference type="InterPro" id="IPR013780">
    <property type="entry name" value="Glyco_hydro_b"/>
</dbReference>
<comment type="similarity">
    <text evidence="1">Belongs to the glycosyl hydrolase 13 family.</text>
</comment>
<sequence>MSNNTLPVPSTQDRDWWRGAVIYQVYPRSFQDSNGDGIGDLLGISRRLPHIASMGVDAVWISPFFRSPMKDFGYDVSDYCDVDPMFGSLADFDVLIETAHKLGLKVLIDLVMSHSSDQHPWFEESRSSKDNSRANWYVWADAKPDGTPPNNWLSIFGGSAWQWDTTRCQYYLHNFLTSQPDLNFHEPQVQKTLLDVAEFWLDRGVNGFRLDTVNFYTHDAELRDNPALPPERRNPITAPAVNPYTWQEHLYDKTQPENLEFLAKLRKLMDRYNAAAVGEIGEDLRGLEVLGEYTSGSDHLQMSYAFELLSKRAPTADYVKEVMDKVAEVAGGGWACWAFSNHDVERHVTRWGIGDAGARLYTTLMMCLRGSACIYQGEELALPEAVLAFEDLQDPYGIRFWPAFKGRDGCRTPMVWEPDAHHGGFSEGKPWLPVSHEHLRMTVEEQEKDPAAILHHYRRAIAFRHAHSALRKGEITDVTATGNVLSFHRKDDTEELFCAFNIGPEPAVIDAPAGKWLQVGVEMGSTGTAPDGKFHLGPWQPALALRM</sequence>
<dbReference type="Gene3D" id="3.20.20.80">
    <property type="entry name" value="Glycosidases"/>
    <property type="match status" value="2"/>
</dbReference>
<reference evidence="6" key="1">
    <citation type="submission" date="2017-09" db="EMBL/GenBank/DDBJ databases">
        <title>Yangia sp. SAOS 153D whole genome sequencing.</title>
        <authorList>
            <person name="Verma A."/>
            <person name="Krishnamurthi S."/>
        </authorList>
    </citation>
    <scope>NUCLEOTIDE SEQUENCE [LARGE SCALE GENOMIC DNA]</scope>
    <source>
        <strain evidence="6">SAOS 153D</strain>
    </source>
</reference>
<dbReference type="SUPFAM" id="SSF51445">
    <property type="entry name" value="(Trans)glycosidases"/>
    <property type="match status" value="1"/>
</dbReference>
<accession>A0A2A3JXJ2</accession>
<dbReference type="AlphaFoldDB" id="A0A2A3JXJ2"/>
<reference evidence="5" key="3">
    <citation type="submission" date="2024-05" db="EMBL/GenBank/DDBJ databases">
        <title>Yangia mangrovi SAOS 153D genome.</title>
        <authorList>
            <person name="Verma A."/>
            <person name="Pal Y."/>
            <person name="Sundharam S."/>
            <person name="Bisht B."/>
            <person name="Srinivasan K."/>
        </authorList>
    </citation>
    <scope>NUCLEOTIDE SEQUENCE</scope>
    <source>
        <strain evidence="5">SAOS 153D</strain>
    </source>
</reference>
<evidence type="ECO:0000313" key="7">
    <source>
        <dbReference type="Proteomes" id="UP000217448"/>
    </source>
</evidence>
<proteinExistence type="inferred from homology"/>
<evidence type="ECO:0000313" key="5">
    <source>
        <dbReference type="EMBL" id="MCT4369333.1"/>
    </source>
</evidence>
<dbReference type="GO" id="GO:0009313">
    <property type="term" value="P:oligosaccharide catabolic process"/>
    <property type="evidence" value="ECO:0007669"/>
    <property type="project" value="TreeGrafter"/>
</dbReference>
<dbReference type="Gene3D" id="2.60.40.1180">
    <property type="entry name" value="Golgi alpha-mannosidase II"/>
    <property type="match status" value="1"/>
</dbReference>
<evidence type="ECO:0000256" key="3">
    <source>
        <dbReference type="ARBA" id="ARBA00023295"/>
    </source>
</evidence>
<dbReference type="Proteomes" id="UP000217448">
    <property type="component" value="Unassembled WGS sequence"/>
</dbReference>
<keyword evidence="7" id="KW-1185">Reference proteome</keyword>
<dbReference type="PANTHER" id="PTHR10357">
    <property type="entry name" value="ALPHA-AMYLASE FAMILY MEMBER"/>
    <property type="match status" value="1"/>
</dbReference>
<dbReference type="FunFam" id="3.90.400.10:FF:000002">
    <property type="entry name" value="Sucrose isomerase"/>
    <property type="match status" value="1"/>
</dbReference>
<evidence type="ECO:0000313" key="6">
    <source>
        <dbReference type="EMBL" id="PBD19906.1"/>
    </source>
</evidence>
<dbReference type="OrthoDB" id="9805159at2"/>
<dbReference type="SUPFAM" id="SSF51011">
    <property type="entry name" value="Glycosyl hydrolase domain"/>
    <property type="match status" value="1"/>
</dbReference>
<evidence type="ECO:0000256" key="2">
    <source>
        <dbReference type="ARBA" id="ARBA00022801"/>
    </source>
</evidence>
<reference evidence="7" key="2">
    <citation type="submission" date="2023-07" db="EMBL/GenBank/DDBJ databases">
        <title>Yangia mangrovi SAOS 153D genome.</title>
        <authorList>
            <person name="Verma A."/>
            <person name="Pal Y."/>
            <person name="Sundharam S."/>
            <person name="Bisht B."/>
            <person name="Srinivasan K."/>
        </authorList>
    </citation>
    <scope>NUCLEOTIDE SEQUENCE [LARGE SCALE GENOMIC DNA]</scope>
    <source>
        <strain evidence="7">SAOS 153D</strain>
    </source>
</reference>
<dbReference type="InterPro" id="IPR006047">
    <property type="entry name" value="GH13_cat_dom"/>
</dbReference>
<dbReference type="EMBL" id="NTHN01000087">
    <property type="protein sequence ID" value="PBD19906.1"/>
    <property type="molecule type" value="Genomic_DNA"/>
</dbReference>
<dbReference type="RefSeq" id="WP_095881584.1">
    <property type="nucleotide sequence ID" value="NZ_NTHN02000003.1"/>
</dbReference>
<dbReference type="SMART" id="SM00642">
    <property type="entry name" value="Aamy"/>
    <property type="match status" value="1"/>
</dbReference>
<name>A0A2A3JXJ2_9RHOB</name>
<dbReference type="Pfam" id="PF00128">
    <property type="entry name" value="Alpha-amylase"/>
    <property type="match status" value="1"/>
</dbReference>
<keyword evidence="2" id="KW-0378">Hydrolase</keyword>
<dbReference type="GO" id="GO:0004556">
    <property type="term" value="F:alpha-amylase activity"/>
    <property type="evidence" value="ECO:0007669"/>
    <property type="project" value="TreeGrafter"/>
</dbReference>
<dbReference type="InterPro" id="IPR045857">
    <property type="entry name" value="O16G_dom_2"/>
</dbReference>
<feature type="domain" description="Glycosyl hydrolase family 13 catalytic" evidence="4">
    <location>
        <begin position="24"/>
        <end position="411"/>
    </location>
</feature>
<dbReference type="PANTHER" id="PTHR10357:SF179">
    <property type="entry name" value="NEUTRAL AND BASIC AMINO ACID TRANSPORT PROTEIN RBAT"/>
    <property type="match status" value="1"/>
</dbReference>